<accession>A0A9J6G390</accession>
<keyword evidence="3" id="KW-1185">Reference proteome</keyword>
<evidence type="ECO:0000313" key="3">
    <source>
        <dbReference type="Proteomes" id="UP000821853"/>
    </source>
</evidence>
<comment type="caution">
    <text evidence="2">The sequence shown here is derived from an EMBL/GenBank/DDBJ whole genome shotgun (WGS) entry which is preliminary data.</text>
</comment>
<protein>
    <submittedName>
        <fullName evidence="2">Uncharacterized protein</fullName>
    </submittedName>
</protein>
<evidence type="ECO:0000313" key="2">
    <source>
        <dbReference type="EMBL" id="KAH9369225.1"/>
    </source>
</evidence>
<reference evidence="2 3" key="1">
    <citation type="journal article" date="2020" name="Cell">
        <title>Large-Scale Comparative Analyses of Tick Genomes Elucidate Their Genetic Diversity and Vector Capacities.</title>
        <authorList>
            <consortium name="Tick Genome and Microbiome Consortium (TIGMIC)"/>
            <person name="Jia N."/>
            <person name="Wang J."/>
            <person name="Shi W."/>
            <person name="Du L."/>
            <person name="Sun Y."/>
            <person name="Zhan W."/>
            <person name="Jiang J.F."/>
            <person name="Wang Q."/>
            <person name="Zhang B."/>
            <person name="Ji P."/>
            <person name="Bell-Sakyi L."/>
            <person name="Cui X.M."/>
            <person name="Yuan T.T."/>
            <person name="Jiang B.G."/>
            <person name="Yang W.F."/>
            <person name="Lam T.T."/>
            <person name="Chang Q.C."/>
            <person name="Ding S.J."/>
            <person name="Wang X.J."/>
            <person name="Zhu J.G."/>
            <person name="Ruan X.D."/>
            <person name="Zhao L."/>
            <person name="Wei J.T."/>
            <person name="Ye R.Z."/>
            <person name="Que T.C."/>
            <person name="Du C.H."/>
            <person name="Zhou Y.H."/>
            <person name="Cheng J.X."/>
            <person name="Dai P.F."/>
            <person name="Guo W.B."/>
            <person name="Han X.H."/>
            <person name="Huang E.J."/>
            <person name="Li L.F."/>
            <person name="Wei W."/>
            <person name="Gao Y.C."/>
            <person name="Liu J.Z."/>
            <person name="Shao H.Z."/>
            <person name="Wang X."/>
            <person name="Wang C.C."/>
            <person name="Yang T.C."/>
            <person name="Huo Q.B."/>
            <person name="Li W."/>
            <person name="Chen H.Y."/>
            <person name="Chen S.E."/>
            <person name="Zhou L.G."/>
            <person name="Ni X.B."/>
            <person name="Tian J.H."/>
            <person name="Sheng Y."/>
            <person name="Liu T."/>
            <person name="Pan Y.S."/>
            <person name="Xia L.Y."/>
            <person name="Li J."/>
            <person name="Zhao F."/>
            <person name="Cao W.C."/>
        </authorList>
    </citation>
    <scope>NUCLEOTIDE SEQUENCE [LARGE SCALE GENOMIC DNA]</scope>
    <source>
        <strain evidence="2">HaeL-2018</strain>
    </source>
</reference>
<dbReference type="Proteomes" id="UP000821853">
    <property type="component" value="Chromosome 2"/>
</dbReference>
<gene>
    <name evidence="2" type="ORF">HPB48_016940</name>
</gene>
<evidence type="ECO:0000256" key="1">
    <source>
        <dbReference type="SAM" id="MobiDB-lite"/>
    </source>
</evidence>
<dbReference type="AlphaFoldDB" id="A0A9J6G390"/>
<feature type="region of interest" description="Disordered" evidence="1">
    <location>
        <begin position="44"/>
        <end position="68"/>
    </location>
</feature>
<dbReference type="EMBL" id="JABSTR010000004">
    <property type="protein sequence ID" value="KAH9369225.1"/>
    <property type="molecule type" value="Genomic_DNA"/>
</dbReference>
<proteinExistence type="predicted"/>
<organism evidence="2 3">
    <name type="scientific">Haemaphysalis longicornis</name>
    <name type="common">Bush tick</name>
    <dbReference type="NCBI Taxonomy" id="44386"/>
    <lineage>
        <taxon>Eukaryota</taxon>
        <taxon>Metazoa</taxon>
        <taxon>Ecdysozoa</taxon>
        <taxon>Arthropoda</taxon>
        <taxon>Chelicerata</taxon>
        <taxon>Arachnida</taxon>
        <taxon>Acari</taxon>
        <taxon>Parasitiformes</taxon>
        <taxon>Ixodida</taxon>
        <taxon>Ixodoidea</taxon>
        <taxon>Ixodidae</taxon>
        <taxon>Haemaphysalinae</taxon>
        <taxon>Haemaphysalis</taxon>
    </lineage>
</organism>
<name>A0A9J6G390_HAELO</name>
<sequence>MICDHTLNATRLETIAALGSKWHPVATLRRKTIAGVAKRAAANSEERKWRKRGNTGRGERGCSKQNGRARAQFRPLFSRFPVVFVPPGSSLPRGGCGLRFLYGCRWCCHKRPRCHGCETRRGGLLFRWALLAARFFSSAHRIAEGSGGQLLRSKQWPSNGRYEKERQKRVKTGNLVKDERAFCFPDCLRAFSGEGPVLVSGSVVVVVSAASRAPE</sequence>
<dbReference type="VEuPathDB" id="VectorBase:HLOH_044939"/>